<protein>
    <submittedName>
        <fullName evidence="1">Uncharacterized protein</fullName>
    </submittedName>
</protein>
<dbReference type="EMBL" id="LM676436">
    <property type="protein sequence ID" value="CEP27319.1"/>
    <property type="molecule type" value="Genomic_DNA"/>
</dbReference>
<reference evidence="1" key="1">
    <citation type="submission" date="2014-08" db="EMBL/GenBank/DDBJ databases">
        <authorList>
            <person name="Falentin Helene"/>
        </authorList>
    </citation>
    <scope>NUCLEOTIDE SEQUENCE</scope>
</reference>
<gene>
    <name evidence="1" type="ORF">PFCIRM138_00985</name>
</gene>
<proteinExistence type="predicted"/>
<organism evidence="1">
    <name type="scientific">Propionibacterium freudenreichii subsp. freudenreichii</name>
    <dbReference type="NCBI Taxonomy" id="66712"/>
    <lineage>
        <taxon>Bacteria</taxon>
        <taxon>Bacillati</taxon>
        <taxon>Actinomycetota</taxon>
        <taxon>Actinomycetes</taxon>
        <taxon>Propionibacteriales</taxon>
        <taxon>Propionibacteriaceae</taxon>
        <taxon>Propionibacterium</taxon>
    </lineage>
</organism>
<accession>A0A068VNN5</accession>
<sequence>MAMKLNGETEQ</sequence>
<evidence type="ECO:0000313" key="1">
    <source>
        <dbReference type="EMBL" id="CEP27319.1"/>
    </source>
</evidence>
<name>A0A068VNN5_PROFF</name>